<dbReference type="EC" id="6.3.2.30" evidence="4"/>
<dbReference type="GO" id="GO:0071161">
    <property type="term" value="F:cyanophycin synthetase activity (L-arginine-adding)"/>
    <property type="evidence" value="ECO:0007669"/>
    <property type="project" value="UniProtKB-EC"/>
</dbReference>
<dbReference type="InterPro" id="IPR013221">
    <property type="entry name" value="Mur_ligase_cen"/>
</dbReference>
<evidence type="ECO:0000256" key="12">
    <source>
        <dbReference type="ARBA" id="ARBA00048425"/>
    </source>
</evidence>
<dbReference type="Gene3D" id="3.90.190.20">
    <property type="entry name" value="Mur ligase, C-terminal domain"/>
    <property type="match status" value="1"/>
</dbReference>
<evidence type="ECO:0000256" key="9">
    <source>
        <dbReference type="ARBA" id="ARBA00022840"/>
    </source>
</evidence>
<dbReference type="NCBIfam" id="NF010623">
    <property type="entry name" value="PRK14016.1"/>
    <property type="match status" value="1"/>
</dbReference>
<evidence type="ECO:0000256" key="13">
    <source>
        <dbReference type="PROSITE-ProRule" id="PRU00409"/>
    </source>
</evidence>
<keyword evidence="7" id="KW-0436">Ligase</keyword>
<dbReference type="KEGG" id="falb:HYN59_16345"/>
<comment type="catalytic activity">
    <reaction evidence="12">
        <text>[L-4-(L-arginin-2-N-yl)aspartate](n) + L-aspartate + ATP = [L-4-(L-arginin-2-N-yl)aspartate](n)-L-aspartate + ADP + phosphate + H(+)</text>
        <dbReference type="Rhea" id="RHEA:13277"/>
        <dbReference type="Rhea" id="RHEA-COMP:13728"/>
        <dbReference type="Rhea" id="RHEA-COMP:13733"/>
        <dbReference type="ChEBI" id="CHEBI:15378"/>
        <dbReference type="ChEBI" id="CHEBI:29991"/>
        <dbReference type="ChEBI" id="CHEBI:30616"/>
        <dbReference type="ChEBI" id="CHEBI:43474"/>
        <dbReference type="ChEBI" id="CHEBI:137986"/>
        <dbReference type="ChEBI" id="CHEBI:137990"/>
        <dbReference type="ChEBI" id="CHEBI:456216"/>
        <dbReference type="EC" id="6.3.2.29"/>
    </reaction>
</comment>
<reference evidence="15 16" key="1">
    <citation type="submission" date="2018-04" db="EMBL/GenBank/DDBJ databases">
        <title>Genome sequencing of Flavobacterium sp. HYN0059.</title>
        <authorList>
            <person name="Yi H."/>
            <person name="Baek C."/>
        </authorList>
    </citation>
    <scope>NUCLEOTIDE SEQUENCE [LARGE SCALE GENOMIC DNA]</scope>
    <source>
        <strain evidence="15 16">HYN0059</strain>
    </source>
</reference>
<dbReference type="GO" id="GO:0005524">
    <property type="term" value="F:ATP binding"/>
    <property type="evidence" value="ECO:0007669"/>
    <property type="project" value="UniProtKB-UniRule"/>
</dbReference>
<evidence type="ECO:0000313" key="15">
    <source>
        <dbReference type="EMBL" id="AWH86580.1"/>
    </source>
</evidence>
<comment type="catalytic activity">
    <reaction evidence="11">
        <text>[L-4-(L-arginin-2-N-yl)aspartate](n)-L-aspartate + L-arginine + ATP = [L-4-(L-arginin-2-N-yl)aspartate](n+1) + ADP + phosphate + H(+)</text>
        <dbReference type="Rhea" id="RHEA:23888"/>
        <dbReference type="Rhea" id="RHEA-COMP:13732"/>
        <dbReference type="Rhea" id="RHEA-COMP:13733"/>
        <dbReference type="ChEBI" id="CHEBI:15378"/>
        <dbReference type="ChEBI" id="CHEBI:30616"/>
        <dbReference type="ChEBI" id="CHEBI:32682"/>
        <dbReference type="ChEBI" id="CHEBI:43474"/>
        <dbReference type="ChEBI" id="CHEBI:137986"/>
        <dbReference type="ChEBI" id="CHEBI:137990"/>
        <dbReference type="ChEBI" id="CHEBI:456216"/>
        <dbReference type="EC" id="6.3.2.30"/>
    </reaction>
</comment>
<dbReference type="AlphaFoldDB" id="A0A2S1R1N1"/>
<keyword evidence="8 13" id="KW-0547">Nucleotide-binding</keyword>
<evidence type="ECO:0000256" key="2">
    <source>
        <dbReference type="ARBA" id="ARBA00009060"/>
    </source>
</evidence>
<evidence type="ECO:0000256" key="10">
    <source>
        <dbReference type="ARBA" id="ARBA00031353"/>
    </source>
</evidence>
<dbReference type="PANTHER" id="PTHR23135:SF18">
    <property type="entry name" value="CYANOPHYCIN SYNTHETASE"/>
    <property type="match status" value="1"/>
</dbReference>
<dbReference type="PROSITE" id="PS50975">
    <property type="entry name" value="ATP_GRASP"/>
    <property type="match status" value="1"/>
</dbReference>
<dbReference type="GO" id="GO:0046872">
    <property type="term" value="F:metal ion binding"/>
    <property type="evidence" value="ECO:0007669"/>
    <property type="project" value="InterPro"/>
</dbReference>
<dbReference type="EMBL" id="CP029186">
    <property type="protein sequence ID" value="AWH86580.1"/>
    <property type="molecule type" value="Genomic_DNA"/>
</dbReference>
<keyword evidence="16" id="KW-1185">Reference proteome</keyword>
<dbReference type="NCBIfam" id="TIGR02068">
    <property type="entry name" value="cya_phycin_syn"/>
    <property type="match status" value="1"/>
</dbReference>
<dbReference type="Pfam" id="PF18921">
    <property type="entry name" value="Cyanophycin_syn"/>
    <property type="match status" value="1"/>
</dbReference>
<dbReference type="InterPro" id="IPR036565">
    <property type="entry name" value="Mur-like_cat_sf"/>
</dbReference>
<dbReference type="InterPro" id="IPR036615">
    <property type="entry name" value="Mur_ligase_C_dom_sf"/>
</dbReference>
<proteinExistence type="inferred from homology"/>
<dbReference type="InterPro" id="IPR011761">
    <property type="entry name" value="ATP-grasp"/>
</dbReference>
<dbReference type="Pfam" id="PF08245">
    <property type="entry name" value="Mur_ligase_M"/>
    <property type="match status" value="1"/>
</dbReference>
<comment type="function">
    <text evidence="1">Catalyzes the ATP-dependent polymerization of arginine and aspartate to multi-L-arginyl-poly-L-aspartic acid (cyanophycin; a water-insoluble reserve polymer).</text>
</comment>
<comment type="similarity">
    <text evidence="2">In the C-terminal section; belongs to the MurCDEF family.</text>
</comment>
<dbReference type="OrthoDB" id="9803907at2"/>
<evidence type="ECO:0000256" key="7">
    <source>
        <dbReference type="ARBA" id="ARBA00022598"/>
    </source>
</evidence>
<dbReference type="Proteomes" id="UP000244929">
    <property type="component" value="Chromosome"/>
</dbReference>
<comment type="subunit">
    <text evidence="3">Homodimer.</text>
</comment>
<dbReference type="GO" id="GO:0071160">
    <property type="term" value="F:cyanophycin synthetase activity (L-aspartate-adding)"/>
    <property type="evidence" value="ECO:0007669"/>
    <property type="project" value="UniProtKB-EC"/>
</dbReference>
<evidence type="ECO:0000256" key="8">
    <source>
        <dbReference type="ARBA" id="ARBA00022741"/>
    </source>
</evidence>
<evidence type="ECO:0000256" key="1">
    <source>
        <dbReference type="ARBA" id="ARBA00003184"/>
    </source>
</evidence>
<dbReference type="SUPFAM" id="SSF56059">
    <property type="entry name" value="Glutathione synthetase ATP-binding domain-like"/>
    <property type="match status" value="1"/>
</dbReference>
<name>A0A2S1R1N1_9FLAO</name>
<dbReference type="PANTHER" id="PTHR23135">
    <property type="entry name" value="MUR LIGASE FAMILY MEMBER"/>
    <property type="match status" value="1"/>
</dbReference>
<evidence type="ECO:0000256" key="4">
    <source>
        <dbReference type="ARBA" id="ARBA00012968"/>
    </source>
</evidence>
<keyword evidence="9 13" id="KW-0067">ATP-binding</keyword>
<sequence>MKIIKTQVLRGPNVWSGYRKKLIQMRLDLEEMEDYPTNRIDGFRERLQQLLPSLIEHECSEGHRGGFFYRVELGTWMGHVIEHIALELQNLAGMQTGYGRTRSTRENGVYNVVFSYEHEEAGLYAAKAAVRLAEALIAGNPYNLETDIEALREICADNCLGPSTGNIVAEAVKRNIPWMRLGNDSLIQLGYGAHQKRFQATMTCNTSILAVDLAGNKARTKELLAAAALPVPAGSVCREREYLEETVADVGFPVVIKPLDGNQGKGATINITNMEDAYTAFDIAKEYSRRVIVEKYIEGHDFRMLVVDGKFIAAAKRMPAHVEGNGFDTINTLINEANSDSRRGVGHENVMTKIYINDDTHMMLIKQGYTLDAIPAPGTIVYLKSTANLSTGGSSEDVTNNVCEENIILAERVAAIIGLDICGIDVMAKDLSLPIAETNGAIIEVNAAPGFRMHLAPSVGEPRNVAAPVIDMLFPDGRPKRIPIIGITGTNGKTTTTRLTAHITQSCGLKTGFTTTDGIYINKKLVMEGDTTGPVSGKFVLQDPGVEFAVLETARGGILRSGLCYDECDIAIVTNINEDHLGLNDIHTLDDLARVKAVVPQTVKRDGWAILNAEDRYCRKIARDLDCNVAWFALDAENPIVKEMIEEGRVVAYPDNGFITVIKQGEAIRIASLSNVPLTQNGELPFMVANTLAASLATYLYGFTVTQIADALQTFVPGFELTPGRMNLFELRSFKVLVDYAHNPHGYNAIKNHIKNTPARRKIGIISGVGDRRDEDIRECAMIAGEMFDHVIIRQESDLRGSTADKLERLIAEGLKESNSAITYDIISNESDALKHAMDIAEEGDFITALTEDIKTVVKIIKARIEDESRHDRFVQSA</sequence>
<gene>
    <name evidence="15" type="primary">cphA</name>
    <name evidence="15" type="ORF">HYN59_16345</name>
</gene>
<dbReference type="Pfam" id="PF08443">
    <property type="entry name" value="RimK"/>
    <property type="match status" value="1"/>
</dbReference>
<evidence type="ECO:0000256" key="5">
    <source>
        <dbReference type="ARBA" id="ARBA00013005"/>
    </source>
</evidence>
<dbReference type="RefSeq" id="WP_108779303.1">
    <property type="nucleotide sequence ID" value="NZ_CP029186.1"/>
</dbReference>
<feature type="domain" description="ATP-grasp" evidence="14">
    <location>
        <begin position="221"/>
        <end position="474"/>
    </location>
</feature>
<evidence type="ECO:0000256" key="11">
    <source>
        <dbReference type="ARBA" id="ARBA00048094"/>
    </source>
</evidence>
<dbReference type="Gene3D" id="3.30.470.20">
    <property type="entry name" value="ATP-grasp fold, B domain"/>
    <property type="match status" value="2"/>
</dbReference>
<accession>A0A2S1R1N1</accession>
<dbReference type="SUPFAM" id="SSF53244">
    <property type="entry name" value="MurD-like peptide ligases, peptide-binding domain"/>
    <property type="match status" value="1"/>
</dbReference>
<dbReference type="Gene3D" id="3.40.1190.10">
    <property type="entry name" value="Mur-like, catalytic domain"/>
    <property type="match status" value="1"/>
</dbReference>
<dbReference type="InterPro" id="IPR044019">
    <property type="entry name" value="Cyanophycin_syn_N"/>
</dbReference>
<protein>
    <recommendedName>
        <fullName evidence="6">Cyanophycin synthetase</fullName>
        <ecNumber evidence="5">6.3.2.29</ecNumber>
        <ecNumber evidence="4">6.3.2.30</ecNumber>
    </recommendedName>
    <alternativeName>
        <fullName evidence="10">Cyanophycin synthase</fullName>
    </alternativeName>
</protein>
<dbReference type="SUPFAM" id="SSF53623">
    <property type="entry name" value="MurD-like peptide ligases, catalytic domain"/>
    <property type="match status" value="1"/>
</dbReference>
<dbReference type="InterPro" id="IPR011810">
    <property type="entry name" value="Cya_phycin_syn"/>
</dbReference>
<organism evidence="15 16">
    <name type="scientific">Flavobacterium album</name>
    <dbReference type="NCBI Taxonomy" id="2175091"/>
    <lineage>
        <taxon>Bacteria</taxon>
        <taxon>Pseudomonadati</taxon>
        <taxon>Bacteroidota</taxon>
        <taxon>Flavobacteriia</taxon>
        <taxon>Flavobacteriales</taxon>
        <taxon>Flavobacteriaceae</taxon>
        <taxon>Flavobacterium</taxon>
    </lineage>
</organism>
<evidence type="ECO:0000313" key="16">
    <source>
        <dbReference type="Proteomes" id="UP000244929"/>
    </source>
</evidence>
<dbReference type="InterPro" id="IPR013651">
    <property type="entry name" value="ATP-grasp_RimK-type"/>
</dbReference>
<evidence type="ECO:0000256" key="6">
    <source>
        <dbReference type="ARBA" id="ARBA00022036"/>
    </source>
</evidence>
<dbReference type="InterPro" id="IPR004101">
    <property type="entry name" value="Mur_ligase_C"/>
</dbReference>
<evidence type="ECO:0000259" key="14">
    <source>
        <dbReference type="PROSITE" id="PS50975"/>
    </source>
</evidence>
<dbReference type="EC" id="6.3.2.29" evidence="5"/>
<evidence type="ECO:0000256" key="3">
    <source>
        <dbReference type="ARBA" id="ARBA00011738"/>
    </source>
</evidence>
<dbReference type="Pfam" id="PF02875">
    <property type="entry name" value="Mur_ligase_C"/>
    <property type="match status" value="1"/>
</dbReference>